<evidence type="ECO:0000256" key="1">
    <source>
        <dbReference type="SAM" id="MobiDB-lite"/>
    </source>
</evidence>
<dbReference type="EMBL" id="AP012320">
    <property type="protein sequence ID" value="BAL97897.1"/>
    <property type="molecule type" value="Genomic_DNA"/>
</dbReference>
<organism evidence="2 3">
    <name type="scientific">Rubrivivax gelatinosus (strain NBRC 100245 / IL144)</name>
    <dbReference type="NCBI Taxonomy" id="983917"/>
    <lineage>
        <taxon>Bacteria</taxon>
        <taxon>Pseudomonadati</taxon>
        <taxon>Pseudomonadota</taxon>
        <taxon>Betaproteobacteria</taxon>
        <taxon>Burkholderiales</taxon>
        <taxon>Sphaerotilaceae</taxon>
        <taxon>Rubrivivax</taxon>
    </lineage>
</organism>
<reference evidence="2 3" key="1">
    <citation type="journal article" date="2012" name="J. Bacteriol.">
        <title>Complete genome sequence of phototrophic betaproteobacterium Rubrivivax gelatinosus IL144.</title>
        <authorList>
            <person name="Nagashima S."/>
            <person name="Kamimura A."/>
            <person name="Shimizu T."/>
            <person name="Nakamura-isaki S."/>
            <person name="Aono E."/>
            <person name="Sakamoto K."/>
            <person name="Ichikawa N."/>
            <person name="Nakazawa H."/>
            <person name="Sekine M."/>
            <person name="Yamazaki S."/>
            <person name="Fujita N."/>
            <person name="Shimada K."/>
            <person name="Hanada S."/>
            <person name="Nagashima K.V.P."/>
        </authorList>
    </citation>
    <scope>NUCLEOTIDE SEQUENCE [LARGE SCALE GENOMIC DNA]</scope>
    <source>
        <strain evidence="3">NBRC 100245 / IL144</strain>
    </source>
</reference>
<feature type="region of interest" description="Disordered" evidence="1">
    <location>
        <begin position="63"/>
        <end position="84"/>
    </location>
</feature>
<protein>
    <submittedName>
        <fullName evidence="2">Uncharacterized protein</fullName>
    </submittedName>
</protein>
<dbReference type="HOGENOM" id="CLU_2525481_0_0_4"/>
<evidence type="ECO:0000313" key="2">
    <source>
        <dbReference type="EMBL" id="BAL97897.1"/>
    </source>
</evidence>
<proteinExistence type="predicted"/>
<dbReference type="Proteomes" id="UP000007883">
    <property type="component" value="Chromosome"/>
</dbReference>
<dbReference type="eggNOG" id="ENOG502ZXPV">
    <property type="taxonomic scope" value="Bacteria"/>
</dbReference>
<keyword evidence="3" id="KW-1185">Reference proteome</keyword>
<sequence>MKKPDNLGTDSDAWAVLDEAQQLLLRAESVVVLLGSEPDASAHHSYAADVASDLLMRVKERVSEAQEIVRRPRQPSSLINDERR</sequence>
<feature type="compositionally biased region" description="Polar residues" evidence="1">
    <location>
        <begin position="74"/>
        <end position="84"/>
    </location>
</feature>
<name>I0HY10_RUBGI</name>
<dbReference type="RefSeq" id="WP_014430745.1">
    <property type="nucleotide sequence ID" value="NC_017075.1"/>
</dbReference>
<evidence type="ECO:0000313" key="3">
    <source>
        <dbReference type="Proteomes" id="UP000007883"/>
    </source>
</evidence>
<gene>
    <name evidence="2" type="ordered locus">RGE_45620</name>
</gene>
<dbReference type="KEGG" id="rge:RGE_45620"/>
<accession>I0HY10</accession>
<dbReference type="AlphaFoldDB" id="I0HY10"/>